<name>A0A4S2ML98_9PEZI</name>
<dbReference type="PRINTS" id="PR00899">
    <property type="entry name" value="GPCRSTE3"/>
</dbReference>
<keyword evidence="5 10" id="KW-1133">Transmembrane helix</keyword>
<evidence type="ECO:0000256" key="8">
    <source>
        <dbReference type="ARBA" id="ARBA00023170"/>
    </source>
</evidence>
<keyword evidence="4 10" id="KW-0812">Transmembrane</keyword>
<feature type="transmembrane region" description="Helical" evidence="10">
    <location>
        <begin position="164"/>
        <end position="187"/>
    </location>
</feature>
<evidence type="ECO:0000256" key="6">
    <source>
        <dbReference type="ARBA" id="ARBA00023040"/>
    </source>
</evidence>
<keyword evidence="9" id="KW-0807">Transducer</keyword>
<dbReference type="PANTHER" id="PTHR28097:SF1">
    <property type="entry name" value="PHEROMONE A FACTOR RECEPTOR"/>
    <property type="match status" value="1"/>
</dbReference>
<feature type="transmembrane region" description="Helical" evidence="10">
    <location>
        <begin position="6"/>
        <end position="25"/>
    </location>
</feature>
<evidence type="ECO:0000256" key="10">
    <source>
        <dbReference type="SAM" id="Phobius"/>
    </source>
</evidence>
<keyword evidence="12" id="KW-1185">Reference proteome</keyword>
<sequence length="362" mass="41569">MTIQPHGILRFLTGVAIFIGFPPLAWHIRSPTKNIPIIILIFWTLFQNIIKLVNSFIWFSDAELSDSWNGDIYCDIVIKLDIAAKAGQLACVVAIMRTIGKMLRPRQKPLRTTQLRKSQWNDFTICLTIPLVMGVAHFLVQPARYDIYTITGCSPIVDNSLPSFWLLFIWPPILAVVSSGYAVYILYRLYRWRVNKKARTYNSAVVWRLFIMSISVLLLLFPLIMSTFIGYCKVELLPYNWGLIHGIEWNYIIKYPTGDKVEFSDFISVITACIIFGAYGVNGEAWNMYRDWAEKLRLEKFYESGSALGSSASEKWWKLLRQTTRSTAQEQMECGDCGPQAGIEVSIVDHFKIKLERFSGFL</sequence>
<dbReference type="InterPro" id="IPR001499">
    <property type="entry name" value="GPCR_STE3"/>
</dbReference>
<protein>
    <submittedName>
        <fullName evidence="11">STE3-domain-containing protein</fullName>
    </submittedName>
</protein>
<evidence type="ECO:0000256" key="2">
    <source>
        <dbReference type="ARBA" id="ARBA00011085"/>
    </source>
</evidence>
<evidence type="ECO:0000256" key="1">
    <source>
        <dbReference type="ARBA" id="ARBA00004141"/>
    </source>
</evidence>
<gene>
    <name evidence="11" type="ORF">EX30DRAFT_310769</name>
</gene>
<keyword evidence="8" id="KW-0675">Receptor</keyword>
<keyword evidence="7 10" id="KW-0472">Membrane</keyword>
<dbReference type="EMBL" id="ML220148">
    <property type="protein sequence ID" value="TGZ77801.1"/>
    <property type="molecule type" value="Genomic_DNA"/>
</dbReference>
<dbReference type="AlphaFoldDB" id="A0A4S2ML98"/>
<dbReference type="OrthoDB" id="2874149at2759"/>
<dbReference type="Pfam" id="PF02076">
    <property type="entry name" value="STE3"/>
    <property type="match status" value="1"/>
</dbReference>
<keyword evidence="6" id="KW-0297">G-protein coupled receptor</keyword>
<feature type="transmembrane region" description="Helical" evidence="10">
    <location>
        <begin position="207"/>
        <end position="231"/>
    </location>
</feature>
<evidence type="ECO:0000256" key="7">
    <source>
        <dbReference type="ARBA" id="ARBA00023136"/>
    </source>
</evidence>
<dbReference type="CDD" id="cd14966">
    <property type="entry name" value="7tmD_STE3"/>
    <property type="match status" value="1"/>
</dbReference>
<evidence type="ECO:0000256" key="4">
    <source>
        <dbReference type="ARBA" id="ARBA00022692"/>
    </source>
</evidence>
<reference evidence="11 12" key="1">
    <citation type="submission" date="2019-04" db="EMBL/GenBank/DDBJ databases">
        <title>Comparative genomics and transcriptomics to analyze fruiting body development in filamentous ascomycetes.</title>
        <authorList>
            <consortium name="DOE Joint Genome Institute"/>
            <person name="Lutkenhaus R."/>
            <person name="Traeger S."/>
            <person name="Breuer J."/>
            <person name="Kuo A."/>
            <person name="Lipzen A."/>
            <person name="Pangilinan J."/>
            <person name="Dilworth D."/>
            <person name="Sandor L."/>
            <person name="Poggeler S."/>
            <person name="Barry K."/>
            <person name="Grigoriev I.V."/>
            <person name="Nowrousian M."/>
        </authorList>
    </citation>
    <scope>NUCLEOTIDE SEQUENCE [LARGE SCALE GENOMIC DNA]</scope>
    <source>
        <strain evidence="11 12">CBS 389.68</strain>
    </source>
</reference>
<feature type="transmembrane region" description="Helical" evidence="10">
    <location>
        <begin position="120"/>
        <end position="140"/>
    </location>
</feature>
<dbReference type="PANTHER" id="PTHR28097">
    <property type="entry name" value="PHEROMONE A FACTOR RECEPTOR"/>
    <property type="match status" value="1"/>
</dbReference>
<keyword evidence="3" id="KW-0589">Pheromone response</keyword>
<evidence type="ECO:0000313" key="11">
    <source>
        <dbReference type="EMBL" id="TGZ77801.1"/>
    </source>
</evidence>
<feature type="transmembrane region" description="Helical" evidence="10">
    <location>
        <begin position="37"/>
        <end position="60"/>
    </location>
</feature>
<evidence type="ECO:0000256" key="9">
    <source>
        <dbReference type="ARBA" id="ARBA00023224"/>
    </source>
</evidence>
<feature type="transmembrane region" description="Helical" evidence="10">
    <location>
        <begin position="263"/>
        <end position="281"/>
    </location>
</feature>
<proteinExistence type="inferred from homology"/>
<accession>A0A4S2ML98</accession>
<organism evidence="11 12">
    <name type="scientific">Ascodesmis nigricans</name>
    <dbReference type="NCBI Taxonomy" id="341454"/>
    <lineage>
        <taxon>Eukaryota</taxon>
        <taxon>Fungi</taxon>
        <taxon>Dikarya</taxon>
        <taxon>Ascomycota</taxon>
        <taxon>Pezizomycotina</taxon>
        <taxon>Pezizomycetes</taxon>
        <taxon>Pezizales</taxon>
        <taxon>Ascodesmidaceae</taxon>
        <taxon>Ascodesmis</taxon>
    </lineage>
</organism>
<dbReference type="GO" id="GO:0000750">
    <property type="term" value="P:pheromone-dependent signal transduction involved in conjugation with cellular fusion"/>
    <property type="evidence" value="ECO:0007669"/>
    <property type="project" value="TreeGrafter"/>
</dbReference>
<comment type="subcellular location">
    <subcellularLocation>
        <location evidence="1">Membrane</location>
        <topology evidence="1">Multi-pass membrane protein</topology>
    </subcellularLocation>
</comment>
<dbReference type="InParanoid" id="A0A4S2ML98"/>
<dbReference type="GO" id="GO:0005886">
    <property type="term" value="C:plasma membrane"/>
    <property type="evidence" value="ECO:0007669"/>
    <property type="project" value="TreeGrafter"/>
</dbReference>
<dbReference type="Proteomes" id="UP000298138">
    <property type="component" value="Unassembled WGS sequence"/>
</dbReference>
<dbReference type="FunCoup" id="A0A4S2ML98">
    <property type="interactions" value="64"/>
</dbReference>
<evidence type="ECO:0000256" key="5">
    <source>
        <dbReference type="ARBA" id="ARBA00022989"/>
    </source>
</evidence>
<evidence type="ECO:0000313" key="12">
    <source>
        <dbReference type="Proteomes" id="UP000298138"/>
    </source>
</evidence>
<comment type="similarity">
    <text evidence="2">Belongs to the G-protein coupled receptor 4 family.</text>
</comment>
<dbReference type="GO" id="GO:0004932">
    <property type="term" value="F:mating-type factor pheromone receptor activity"/>
    <property type="evidence" value="ECO:0007669"/>
    <property type="project" value="InterPro"/>
</dbReference>
<evidence type="ECO:0000256" key="3">
    <source>
        <dbReference type="ARBA" id="ARBA00022507"/>
    </source>
</evidence>